<dbReference type="OrthoDB" id="3196926at2"/>
<proteinExistence type="predicted"/>
<dbReference type="GO" id="GO:0000976">
    <property type="term" value="F:transcription cis-regulatory region binding"/>
    <property type="evidence" value="ECO:0007669"/>
    <property type="project" value="TreeGrafter"/>
</dbReference>
<evidence type="ECO:0000256" key="1">
    <source>
        <dbReference type="ARBA" id="ARBA00023125"/>
    </source>
</evidence>
<evidence type="ECO:0000313" key="6">
    <source>
        <dbReference type="Proteomes" id="UP000272560"/>
    </source>
</evidence>
<dbReference type="EMBL" id="QZVT01000012">
    <property type="protein sequence ID" value="RJT76223.1"/>
    <property type="molecule type" value="Genomic_DNA"/>
</dbReference>
<feature type="domain" description="HTH tetR-type" evidence="4">
    <location>
        <begin position="18"/>
        <end position="78"/>
    </location>
</feature>
<dbReference type="Proteomes" id="UP000272560">
    <property type="component" value="Unassembled WGS sequence"/>
</dbReference>
<evidence type="ECO:0000256" key="3">
    <source>
        <dbReference type="SAM" id="MobiDB-lite"/>
    </source>
</evidence>
<dbReference type="SUPFAM" id="SSF48498">
    <property type="entry name" value="Tetracyclin repressor-like, C-terminal domain"/>
    <property type="match status" value="1"/>
</dbReference>
<evidence type="ECO:0000256" key="2">
    <source>
        <dbReference type="PROSITE-ProRule" id="PRU00335"/>
    </source>
</evidence>
<keyword evidence="6" id="KW-1185">Reference proteome</keyword>
<protein>
    <submittedName>
        <fullName evidence="5">TetR/AcrR family transcriptional regulator</fullName>
    </submittedName>
</protein>
<evidence type="ECO:0000259" key="4">
    <source>
        <dbReference type="PROSITE" id="PS50977"/>
    </source>
</evidence>
<feature type="DNA-binding region" description="H-T-H motif" evidence="2">
    <location>
        <begin position="41"/>
        <end position="60"/>
    </location>
</feature>
<dbReference type="PANTHER" id="PTHR30055:SF200">
    <property type="entry name" value="HTH-TYPE TRANSCRIPTIONAL REPRESSOR BDCR"/>
    <property type="match status" value="1"/>
</dbReference>
<feature type="region of interest" description="Disordered" evidence="3">
    <location>
        <begin position="200"/>
        <end position="226"/>
    </location>
</feature>
<evidence type="ECO:0000313" key="5">
    <source>
        <dbReference type="EMBL" id="RJT76223.1"/>
    </source>
</evidence>
<dbReference type="InterPro" id="IPR009057">
    <property type="entry name" value="Homeodomain-like_sf"/>
</dbReference>
<feature type="compositionally biased region" description="Basic and acidic residues" evidence="3">
    <location>
        <begin position="213"/>
        <end position="226"/>
    </location>
</feature>
<keyword evidence="1 2" id="KW-0238">DNA-binding</keyword>
<comment type="caution">
    <text evidence="5">The sequence shown here is derived from an EMBL/GenBank/DDBJ whole genome shotgun (WGS) entry which is preliminary data.</text>
</comment>
<dbReference type="Pfam" id="PF00440">
    <property type="entry name" value="TetR_N"/>
    <property type="match status" value="1"/>
</dbReference>
<dbReference type="PANTHER" id="PTHR30055">
    <property type="entry name" value="HTH-TYPE TRANSCRIPTIONAL REGULATOR RUTR"/>
    <property type="match status" value="1"/>
</dbReference>
<reference evidence="5 6" key="1">
    <citation type="submission" date="2018-09" db="EMBL/GenBank/DDBJ databases">
        <title>Novel species of Arthrobacter.</title>
        <authorList>
            <person name="Liu Q."/>
            <person name="Xin Y.-H."/>
        </authorList>
    </citation>
    <scope>NUCLEOTIDE SEQUENCE [LARGE SCALE GENOMIC DNA]</scope>
    <source>
        <strain evidence="5 6">Hz2</strain>
    </source>
</reference>
<sequence>MSQLQGVPVVAEVTTPVKDARERILAASYDLFVERGIRAVGVNEIIATAEVAKATFYSHFPSKDDLVMAFFERRQQLFTTGYLTAESQRRADTPREQLLAIFDIFDEWFHTPGFTGCPYIRALLETGPLHPVGAASLVYLNEIRSSLEAAATAMGLTDPDDFAYCWLVLMQGAIISGVGIDPDSGTRIRKLGDMLITLHTPAEPQDSNSSGKADIRTRQSAEIPSR</sequence>
<organism evidence="5 6">
    <name type="scientific">Arthrobacter cheniae</name>
    <dbReference type="NCBI Taxonomy" id="1258888"/>
    <lineage>
        <taxon>Bacteria</taxon>
        <taxon>Bacillati</taxon>
        <taxon>Actinomycetota</taxon>
        <taxon>Actinomycetes</taxon>
        <taxon>Micrococcales</taxon>
        <taxon>Micrococcaceae</taxon>
        <taxon>Arthrobacter</taxon>
    </lineage>
</organism>
<dbReference type="Gene3D" id="1.10.357.10">
    <property type="entry name" value="Tetracycline Repressor, domain 2"/>
    <property type="match status" value="1"/>
</dbReference>
<accession>A0A3A5M336</accession>
<dbReference type="SUPFAM" id="SSF46689">
    <property type="entry name" value="Homeodomain-like"/>
    <property type="match status" value="1"/>
</dbReference>
<dbReference type="GO" id="GO:0003700">
    <property type="term" value="F:DNA-binding transcription factor activity"/>
    <property type="evidence" value="ECO:0007669"/>
    <property type="project" value="TreeGrafter"/>
</dbReference>
<dbReference type="AlphaFoldDB" id="A0A3A5M336"/>
<dbReference type="PRINTS" id="PR00455">
    <property type="entry name" value="HTHTETR"/>
</dbReference>
<dbReference type="InterPro" id="IPR001647">
    <property type="entry name" value="HTH_TetR"/>
</dbReference>
<gene>
    <name evidence="5" type="ORF">D6T63_16620</name>
</gene>
<dbReference type="PROSITE" id="PS50977">
    <property type="entry name" value="HTH_TETR_2"/>
    <property type="match status" value="1"/>
</dbReference>
<name>A0A3A5M336_9MICC</name>
<dbReference type="InterPro" id="IPR050109">
    <property type="entry name" value="HTH-type_TetR-like_transc_reg"/>
</dbReference>
<dbReference type="InterPro" id="IPR036271">
    <property type="entry name" value="Tet_transcr_reg_TetR-rel_C_sf"/>
</dbReference>